<keyword evidence="2" id="KW-1185">Reference proteome</keyword>
<gene>
    <name evidence="1" type="ORF">GCM10009430_25390</name>
</gene>
<accession>A0ABN1IWL1</accession>
<organism evidence="1 2">
    <name type="scientific">Aquimarina litoralis</name>
    <dbReference type="NCBI Taxonomy" id="584605"/>
    <lineage>
        <taxon>Bacteria</taxon>
        <taxon>Pseudomonadati</taxon>
        <taxon>Bacteroidota</taxon>
        <taxon>Flavobacteriia</taxon>
        <taxon>Flavobacteriales</taxon>
        <taxon>Flavobacteriaceae</taxon>
        <taxon>Aquimarina</taxon>
    </lineage>
</organism>
<reference evidence="1 2" key="1">
    <citation type="journal article" date="2019" name="Int. J. Syst. Evol. Microbiol.">
        <title>The Global Catalogue of Microorganisms (GCM) 10K type strain sequencing project: providing services to taxonomists for standard genome sequencing and annotation.</title>
        <authorList>
            <consortium name="The Broad Institute Genomics Platform"/>
            <consortium name="The Broad Institute Genome Sequencing Center for Infectious Disease"/>
            <person name="Wu L."/>
            <person name="Ma J."/>
        </authorList>
    </citation>
    <scope>NUCLEOTIDE SEQUENCE [LARGE SCALE GENOMIC DNA]</scope>
    <source>
        <strain evidence="1 2">JCM 15974</strain>
    </source>
</reference>
<dbReference type="EMBL" id="BAAAGE010000002">
    <property type="protein sequence ID" value="GAA0722716.1"/>
    <property type="molecule type" value="Genomic_DNA"/>
</dbReference>
<dbReference type="Proteomes" id="UP001501758">
    <property type="component" value="Unassembled WGS sequence"/>
</dbReference>
<evidence type="ECO:0000313" key="2">
    <source>
        <dbReference type="Proteomes" id="UP001501758"/>
    </source>
</evidence>
<protein>
    <submittedName>
        <fullName evidence="1">Uncharacterized protein</fullName>
    </submittedName>
</protein>
<name>A0ABN1IWL1_9FLAO</name>
<comment type="caution">
    <text evidence="1">The sequence shown here is derived from an EMBL/GenBank/DDBJ whole genome shotgun (WGS) entry which is preliminary data.</text>
</comment>
<proteinExistence type="predicted"/>
<sequence>MSVTKFGVSAENVVATIEIPNNHQGILRPDKKNSLALLPDFFETTIPMIAKTIKKEIMIIQSKVDNDI</sequence>
<evidence type="ECO:0000313" key="1">
    <source>
        <dbReference type="EMBL" id="GAA0722716.1"/>
    </source>
</evidence>